<evidence type="ECO:0000313" key="1">
    <source>
        <dbReference type="EMBL" id="SHF86892.1"/>
    </source>
</evidence>
<dbReference type="Proteomes" id="UP000183987">
    <property type="component" value="Unassembled WGS sequence"/>
</dbReference>
<dbReference type="AlphaFoldDB" id="A0A1M5F738"/>
<dbReference type="EMBL" id="FQUE01000017">
    <property type="protein sequence ID" value="SHF86892.1"/>
    <property type="molecule type" value="Genomic_DNA"/>
</dbReference>
<reference evidence="2" key="1">
    <citation type="submission" date="2016-11" db="EMBL/GenBank/DDBJ databases">
        <authorList>
            <person name="Varghese N."/>
            <person name="Submissions S."/>
        </authorList>
    </citation>
    <scope>NUCLEOTIDE SEQUENCE [LARGE SCALE GENOMIC DNA]</scope>
    <source>
        <strain evidence="2">DSM 29326</strain>
    </source>
</reference>
<protein>
    <submittedName>
        <fullName evidence="1">Integrase core domain-containing protein</fullName>
    </submittedName>
</protein>
<sequence>MGGERTKLQVAHIKLSHSRAFLVRAYLLQTHEMLFDAHWHGFRVLGGVPERGIYDNMRTAVDRVGRGKDRQVNMRFLAMANHYVFDPAFCNP</sequence>
<organism evidence="1 2">
    <name type="scientific">Loktanella atrilutea</name>
    <dbReference type="NCBI Taxonomy" id="366533"/>
    <lineage>
        <taxon>Bacteria</taxon>
        <taxon>Pseudomonadati</taxon>
        <taxon>Pseudomonadota</taxon>
        <taxon>Alphaproteobacteria</taxon>
        <taxon>Rhodobacterales</taxon>
        <taxon>Roseobacteraceae</taxon>
        <taxon>Loktanella</taxon>
    </lineage>
</organism>
<keyword evidence="2" id="KW-1185">Reference proteome</keyword>
<proteinExistence type="predicted"/>
<dbReference type="STRING" id="366533.SAMN05444339_11735"/>
<gene>
    <name evidence="1" type="ORF">SAMN05444339_11735</name>
</gene>
<accession>A0A1M5F738</accession>
<feature type="non-terminal residue" evidence="1">
    <location>
        <position position="92"/>
    </location>
</feature>
<dbReference type="PANTHER" id="PTHR35004:SF7">
    <property type="entry name" value="INTEGRASE PROTEIN"/>
    <property type="match status" value="1"/>
</dbReference>
<name>A0A1M5F738_LOKAT</name>
<evidence type="ECO:0000313" key="2">
    <source>
        <dbReference type="Proteomes" id="UP000183987"/>
    </source>
</evidence>
<dbReference type="PANTHER" id="PTHR35004">
    <property type="entry name" value="TRANSPOSASE RV3428C-RELATED"/>
    <property type="match status" value="1"/>
</dbReference>